<dbReference type="EMBL" id="HE573025">
    <property type="protein sequence ID" value="CCC50225.1"/>
    <property type="molecule type" value="Genomic_DNA"/>
</dbReference>
<proteinExistence type="predicted"/>
<evidence type="ECO:0000313" key="1">
    <source>
        <dbReference type="EMBL" id="CCC50225.1"/>
    </source>
</evidence>
<organism evidence="1">
    <name type="scientific">Trypanosoma vivax (strain Y486)</name>
    <dbReference type="NCBI Taxonomy" id="1055687"/>
    <lineage>
        <taxon>Eukaryota</taxon>
        <taxon>Discoba</taxon>
        <taxon>Euglenozoa</taxon>
        <taxon>Kinetoplastea</taxon>
        <taxon>Metakinetoplastina</taxon>
        <taxon>Trypanosomatida</taxon>
        <taxon>Trypanosomatidae</taxon>
        <taxon>Trypanosoma</taxon>
        <taxon>Duttonella</taxon>
    </lineage>
</organism>
<dbReference type="AlphaFoldDB" id="G0U1S6"/>
<sequence length="153" mass="16964">MDHSAAHYNISKEESRSKIKKGEQTCAFEKARHVACRNGEFGSNQRLTIFDTPWAEFAFRYVDSPLCSPDCSHWTAGPSVAACVLPGMRTRSGGNLLHWRVNGASNFVSFILVRDDECVQVAAAADFEFSYRGVVLYLHAARIFSAADGEELL</sequence>
<reference evidence="1" key="1">
    <citation type="journal article" date="2012" name="Proc. Natl. Acad. Sci. U.S.A.">
        <title>Antigenic diversity is generated by distinct evolutionary mechanisms in African trypanosome species.</title>
        <authorList>
            <person name="Jackson A.P."/>
            <person name="Berry A."/>
            <person name="Aslett M."/>
            <person name="Allison H.C."/>
            <person name="Burton P."/>
            <person name="Vavrova-Anderson J."/>
            <person name="Brown R."/>
            <person name="Browne H."/>
            <person name="Corton N."/>
            <person name="Hauser H."/>
            <person name="Gamble J."/>
            <person name="Gilderthorp R."/>
            <person name="Marcello L."/>
            <person name="McQuillan J."/>
            <person name="Otto T.D."/>
            <person name="Quail M.A."/>
            <person name="Sanders M.J."/>
            <person name="van Tonder A."/>
            <person name="Ginger M.L."/>
            <person name="Field M.C."/>
            <person name="Barry J.D."/>
            <person name="Hertz-Fowler C."/>
            <person name="Berriman M."/>
        </authorList>
    </citation>
    <scope>NUCLEOTIDE SEQUENCE</scope>
    <source>
        <strain evidence="1">Y486</strain>
    </source>
</reference>
<protein>
    <submittedName>
        <fullName evidence="1">Uncharacterized protein</fullName>
    </submittedName>
</protein>
<accession>G0U1S6</accession>
<gene>
    <name evidence="1" type="ORF">TVY486_0900480</name>
</gene>
<name>G0U1S6_TRYVY</name>